<keyword evidence="21" id="KW-1185">Reference proteome</keyword>
<keyword evidence="10" id="KW-0325">Glycoprotein</keyword>
<dbReference type="Proteomes" id="UP000494106">
    <property type="component" value="Unassembled WGS sequence"/>
</dbReference>
<comment type="similarity">
    <text evidence="14">Belongs to the major facilitator superfamily. Feline leukemia virus subgroup C receptor (TC 2.A.1.28.1) family.</text>
</comment>
<comment type="subcellular location">
    <subcellularLocation>
        <location evidence="1">Cell membrane</location>
        <topology evidence="1">Multi-pass membrane protein</topology>
    </subcellularLocation>
</comment>
<evidence type="ECO:0000259" key="19">
    <source>
        <dbReference type="PROSITE" id="PS50850"/>
    </source>
</evidence>
<organism evidence="20 21">
    <name type="scientific">Arctia plantaginis</name>
    <name type="common">Wood tiger moth</name>
    <name type="synonym">Phalaena plantaginis</name>
    <dbReference type="NCBI Taxonomy" id="874455"/>
    <lineage>
        <taxon>Eukaryota</taxon>
        <taxon>Metazoa</taxon>
        <taxon>Ecdysozoa</taxon>
        <taxon>Arthropoda</taxon>
        <taxon>Hexapoda</taxon>
        <taxon>Insecta</taxon>
        <taxon>Pterygota</taxon>
        <taxon>Neoptera</taxon>
        <taxon>Endopterygota</taxon>
        <taxon>Lepidoptera</taxon>
        <taxon>Glossata</taxon>
        <taxon>Ditrysia</taxon>
        <taxon>Noctuoidea</taxon>
        <taxon>Erebidae</taxon>
        <taxon>Arctiinae</taxon>
        <taxon>Arctia</taxon>
    </lineage>
</organism>
<dbReference type="GO" id="GO:0015232">
    <property type="term" value="F:heme transmembrane transporter activity"/>
    <property type="evidence" value="ECO:0007669"/>
    <property type="project" value="UniProtKB-ARBA"/>
</dbReference>
<comment type="catalytic activity">
    <reaction evidence="13">
        <text>ethanolamine(in) = ethanolamine(out)</text>
        <dbReference type="Rhea" id="RHEA:32747"/>
        <dbReference type="ChEBI" id="CHEBI:57603"/>
    </reaction>
</comment>
<evidence type="ECO:0000256" key="3">
    <source>
        <dbReference type="ARBA" id="ARBA00022475"/>
    </source>
</evidence>
<sequence>MTDLKNMEVCGSVMDGVAEKGGVLESPTKKADPVKYVAYPIRWLVLFVFVFYSASNSMQWVQYTIIQDAVVKYYDVSSSKVYWTSMVFMMVYIPLIFPASFLLDKTNLRVTTIIGCFGTCAGAWLKVFSVPPDMFWLGFLGQTVVAISQVFVLNVPPRLAAVWFGEDQVSVACSIGVFGNQLGVAFGFVFPPMLVRASGTIEQIGNDFKLMFYLVAGITSVLFVFILLFFKAAPATPPSAAAEHGASLDSNFLSSLKKLVTNRNFVLLLISYGINVGVYYAISTLLNDLILRYYEGAQVDAGRIGLCIVVSGMVGSVVCGFILDKTRRFKETTMALYAASVVGMIIFTFTLSCGYIAVVYLSSILLGFFMTGYLPVGFEFGSEITFPEPEGTTSGLLNASSQVFGILTTLLYEQMLSKTHDRWANLTLCGLLVVGTVITAFIRADLRRQAHQPAVKP</sequence>
<keyword evidence="6 18" id="KW-1133">Transmembrane helix</keyword>
<evidence type="ECO:0000256" key="18">
    <source>
        <dbReference type="SAM" id="Phobius"/>
    </source>
</evidence>
<feature type="transmembrane region" description="Helical" evidence="18">
    <location>
        <begin position="210"/>
        <end position="230"/>
    </location>
</feature>
<dbReference type="InterPro" id="IPR049680">
    <property type="entry name" value="FLVCR1-2_SLC49-like"/>
</dbReference>
<evidence type="ECO:0000256" key="17">
    <source>
        <dbReference type="ARBA" id="ARBA00080886"/>
    </source>
</evidence>
<dbReference type="PANTHER" id="PTHR10924:SF4">
    <property type="entry name" value="GH15861P"/>
    <property type="match status" value="1"/>
</dbReference>
<proteinExistence type="inferred from homology"/>
<evidence type="ECO:0000256" key="4">
    <source>
        <dbReference type="ARBA" id="ARBA00022553"/>
    </source>
</evidence>
<reference evidence="20 21" key="1">
    <citation type="submission" date="2020-04" db="EMBL/GenBank/DDBJ databases">
        <authorList>
            <person name="Wallbank WR R."/>
            <person name="Pardo Diaz C."/>
            <person name="Kozak K."/>
            <person name="Martin S."/>
            <person name="Jiggins C."/>
            <person name="Moest M."/>
            <person name="Warren A I."/>
            <person name="Byers J.R.P. K."/>
            <person name="Montejo-Kovacevich G."/>
            <person name="Yen C E."/>
        </authorList>
    </citation>
    <scope>NUCLEOTIDE SEQUENCE [LARGE SCALE GENOMIC DNA]</scope>
</reference>
<dbReference type="GO" id="GO:0020037">
    <property type="term" value="F:heme binding"/>
    <property type="evidence" value="ECO:0007669"/>
    <property type="project" value="TreeGrafter"/>
</dbReference>
<feature type="transmembrane region" description="Helical" evidence="18">
    <location>
        <begin position="265"/>
        <end position="282"/>
    </location>
</feature>
<evidence type="ECO:0000256" key="2">
    <source>
        <dbReference type="ARBA" id="ARBA00022448"/>
    </source>
</evidence>
<keyword evidence="3" id="KW-1003">Cell membrane</keyword>
<evidence type="ECO:0000256" key="14">
    <source>
        <dbReference type="ARBA" id="ARBA00046338"/>
    </source>
</evidence>
<comment type="catalytic activity">
    <reaction evidence="12">
        <text>choline(out) = choline(in)</text>
        <dbReference type="Rhea" id="RHEA:32751"/>
        <dbReference type="ChEBI" id="CHEBI:15354"/>
    </reaction>
</comment>
<accession>A0A8S1A115</accession>
<keyword evidence="5 18" id="KW-0812">Transmembrane</keyword>
<dbReference type="GO" id="GO:0031966">
    <property type="term" value="C:mitochondrial membrane"/>
    <property type="evidence" value="ECO:0007669"/>
    <property type="project" value="UniProtKB-ARBA"/>
</dbReference>
<feature type="transmembrane region" description="Helical" evidence="18">
    <location>
        <begin position="81"/>
        <end position="103"/>
    </location>
</feature>
<dbReference type="SUPFAM" id="SSF103473">
    <property type="entry name" value="MFS general substrate transporter"/>
    <property type="match status" value="1"/>
</dbReference>
<keyword evidence="9" id="KW-0675">Receptor</keyword>
<dbReference type="PROSITE" id="PS50850">
    <property type="entry name" value="MFS"/>
    <property type="match status" value="1"/>
</dbReference>
<keyword evidence="2" id="KW-0813">Transport</keyword>
<feature type="domain" description="Major facilitator superfamily (MFS) profile" evidence="19">
    <location>
        <begin position="41"/>
        <end position="447"/>
    </location>
</feature>
<keyword evidence="8 18" id="KW-0472">Membrane</keyword>
<dbReference type="Pfam" id="PF07690">
    <property type="entry name" value="MFS_1"/>
    <property type="match status" value="1"/>
</dbReference>
<dbReference type="CDD" id="cd17398">
    <property type="entry name" value="MFS_FLVCR_like"/>
    <property type="match status" value="1"/>
</dbReference>
<dbReference type="FunFam" id="1.20.1250.20:FF:000184">
    <property type="entry name" value="Feline leukemia virus subgroup C receptor-related protein 1"/>
    <property type="match status" value="1"/>
</dbReference>
<dbReference type="Gene3D" id="1.20.1250.20">
    <property type="entry name" value="MFS general substrate transporter like domains"/>
    <property type="match status" value="2"/>
</dbReference>
<dbReference type="AlphaFoldDB" id="A0A8S1A115"/>
<evidence type="ECO:0000313" key="21">
    <source>
        <dbReference type="Proteomes" id="UP000494106"/>
    </source>
</evidence>
<keyword evidence="4" id="KW-0597">Phosphoprotein</keyword>
<name>A0A8S1A115_ARCPL</name>
<evidence type="ECO:0000256" key="6">
    <source>
        <dbReference type="ARBA" id="ARBA00022989"/>
    </source>
</evidence>
<dbReference type="PANTHER" id="PTHR10924">
    <property type="entry name" value="MAJOR FACILITATOR SUPERFAMILY PROTEIN-RELATED"/>
    <property type="match status" value="1"/>
</dbReference>
<dbReference type="InterPro" id="IPR020846">
    <property type="entry name" value="MFS_dom"/>
</dbReference>
<evidence type="ECO:0000256" key="8">
    <source>
        <dbReference type="ARBA" id="ARBA00023136"/>
    </source>
</evidence>
<feature type="transmembrane region" description="Helical" evidence="18">
    <location>
        <begin position="110"/>
        <end position="128"/>
    </location>
</feature>
<feature type="transmembrane region" description="Helical" evidence="18">
    <location>
        <begin position="423"/>
        <end position="442"/>
    </location>
</feature>
<dbReference type="GO" id="GO:0097037">
    <property type="term" value="P:heme export"/>
    <property type="evidence" value="ECO:0007669"/>
    <property type="project" value="TreeGrafter"/>
</dbReference>
<keyword evidence="7" id="KW-0265">Erythrocyte maturation</keyword>
<evidence type="ECO:0000256" key="7">
    <source>
        <dbReference type="ARBA" id="ARBA00023057"/>
    </source>
</evidence>
<evidence type="ECO:0000256" key="16">
    <source>
        <dbReference type="ARBA" id="ARBA00068050"/>
    </source>
</evidence>
<evidence type="ECO:0000256" key="5">
    <source>
        <dbReference type="ARBA" id="ARBA00022692"/>
    </source>
</evidence>
<comment type="caution">
    <text evidence="20">The sequence shown here is derived from an EMBL/GenBank/DDBJ whole genome shotgun (WGS) entry which is preliminary data.</text>
</comment>
<evidence type="ECO:0000256" key="13">
    <source>
        <dbReference type="ARBA" id="ARBA00045087"/>
    </source>
</evidence>
<gene>
    <name evidence="20" type="ORF">APLA_LOCUS7811</name>
</gene>
<evidence type="ECO:0000256" key="12">
    <source>
        <dbReference type="ARBA" id="ARBA00036811"/>
    </source>
</evidence>
<evidence type="ECO:0000256" key="11">
    <source>
        <dbReference type="ARBA" id="ARBA00035075"/>
    </source>
</evidence>
<evidence type="ECO:0000256" key="10">
    <source>
        <dbReference type="ARBA" id="ARBA00023180"/>
    </source>
</evidence>
<feature type="transmembrane region" description="Helical" evidence="18">
    <location>
        <begin position="335"/>
        <end position="361"/>
    </location>
</feature>
<dbReference type="EMBL" id="CADEBC010000503">
    <property type="protein sequence ID" value="CAB3239529.1"/>
    <property type="molecule type" value="Genomic_DNA"/>
</dbReference>
<dbReference type="GO" id="GO:0006783">
    <property type="term" value="P:heme biosynthetic process"/>
    <property type="evidence" value="ECO:0007669"/>
    <property type="project" value="UniProtKB-ARBA"/>
</dbReference>
<dbReference type="GO" id="GO:0005886">
    <property type="term" value="C:plasma membrane"/>
    <property type="evidence" value="ECO:0007669"/>
    <property type="project" value="UniProtKB-SubCell"/>
</dbReference>
<feature type="transmembrane region" description="Helical" evidence="18">
    <location>
        <begin position="169"/>
        <end position="190"/>
    </location>
</feature>
<feature type="transmembrane region" description="Helical" evidence="18">
    <location>
        <begin position="134"/>
        <end position="157"/>
    </location>
</feature>
<comment type="catalytic activity">
    <reaction evidence="11">
        <text>heme b(in) = heme b(out)</text>
        <dbReference type="Rhea" id="RHEA:75443"/>
        <dbReference type="ChEBI" id="CHEBI:60344"/>
    </reaction>
</comment>
<protein>
    <recommendedName>
        <fullName evidence="16">Choline/ethanolamine transporter FLVCR1</fullName>
    </recommendedName>
    <alternativeName>
        <fullName evidence="17">Heme transporter FLVCR1</fullName>
    </alternativeName>
</protein>
<dbReference type="GO" id="GO:0043249">
    <property type="term" value="P:erythrocyte maturation"/>
    <property type="evidence" value="ECO:0007669"/>
    <property type="project" value="UniProtKB-KW"/>
</dbReference>
<comment type="function">
    <text evidence="15">Uniporter that mediates the transport of extracellular choline and ethanolamine into cells, thereby playing a key role in phospholipid biosynthesis. Choline and ethanolamine are the precursors of phosphatidylcholine and phosphatidylethanolamine, respectively, the two most abundant phospholipids. Transport is not coupled with proton transport and is exclusively driven by the choline (or ethanolamine) gradient across the plasma membrane. Also acts as a heme b transporter that mediates heme efflux from the cytoplasm to the extracellular compartment.</text>
</comment>
<dbReference type="InterPro" id="IPR011701">
    <property type="entry name" value="MFS"/>
</dbReference>
<dbReference type="InterPro" id="IPR036259">
    <property type="entry name" value="MFS_trans_sf"/>
</dbReference>
<evidence type="ECO:0000313" key="20">
    <source>
        <dbReference type="EMBL" id="CAB3239529.1"/>
    </source>
</evidence>
<evidence type="ECO:0000256" key="9">
    <source>
        <dbReference type="ARBA" id="ARBA00023170"/>
    </source>
</evidence>
<feature type="transmembrane region" description="Helical" evidence="18">
    <location>
        <begin position="302"/>
        <end position="323"/>
    </location>
</feature>
<evidence type="ECO:0000256" key="1">
    <source>
        <dbReference type="ARBA" id="ARBA00004651"/>
    </source>
</evidence>
<evidence type="ECO:0000256" key="15">
    <source>
        <dbReference type="ARBA" id="ARBA00060240"/>
    </source>
</evidence>
<dbReference type="OrthoDB" id="422206at2759"/>